<comment type="caution">
    <text evidence="1">The sequence shown here is derived from an EMBL/GenBank/DDBJ whole genome shotgun (WGS) entry which is preliminary data.</text>
</comment>
<organism evidence="1 2">
    <name type="scientific">Selenomonas artemidis F0399</name>
    <dbReference type="NCBI Taxonomy" id="749551"/>
    <lineage>
        <taxon>Bacteria</taxon>
        <taxon>Bacillati</taxon>
        <taxon>Bacillota</taxon>
        <taxon>Negativicutes</taxon>
        <taxon>Selenomonadales</taxon>
        <taxon>Selenomonadaceae</taxon>
        <taxon>Selenomonas</taxon>
    </lineage>
</organism>
<name>E7N375_9FIRM</name>
<protein>
    <recommendedName>
        <fullName evidence="3">DUF2993 domain-containing protein</fullName>
    </recommendedName>
</protein>
<dbReference type="InterPro" id="IPR021373">
    <property type="entry name" value="DUF2993"/>
</dbReference>
<reference evidence="1 2" key="1">
    <citation type="submission" date="2010-08" db="EMBL/GenBank/DDBJ databases">
        <authorList>
            <person name="Weinstock G."/>
            <person name="Sodergren E."/>
            <person name="Clifton S."/>
            <person name="Fulton L."/>
            <person name="Fulton B."/>
            <person name="Courtney L."/>
            <person name="Fronick C."/>
            <person name="Harrison M."/>
            <person name="Strong C."/>
            <person name="Farmer C."/>
            <person name="Delahaunty K."/>
            <person name="Markovic C."/>
            <person name="Hall O."/>
            <person name="Minx P."/>
            <person name="Tomlinson C."/>
            <person name="Mitreva M."/>
            <person name="Hou S."/>
            <person name="Chen J."/>
            <person name="Wollam A."/>
            <person name="Pepin K.H."/>
            <person name="Johnson M."/>
            <person name="Bhonagiri V."/>
            <person name="Zhang X."/>
            <person name="Suruliraj S."/>
            <person name="Warren W."/>
            <person name="Chinwalla A."/>
            <person name="Mardis E.R."/>
            <person name="Wilson R.K."/>
        </authorList>
    </citation>
    <scope>NUCLEOTIDE SEQUENCE [LARGE SCALE GENOMIC DNA]</scope>
    <source>
        <strain evidence="1 2">F0399</strain>
    </source>
</reference>
<evidence type="ECO:0000313" key="2">
    <source>
        <dbReference type="Proteomes" id="UP000004633"/>
    </source>
</evidence>
<accession>E7N375</accession>
<gene>
    <name evidence="1" type="ORF">HMPREF9555_01449</name>
</gene>
<dbReference type="Proteomes" id="UP000004633">
    <property type="component" value="Unassembled WGS sequence"/>
</dbReference>
<dbReference type="RefSeq" id="WP_009350108.1">
    <property type="nucleotide sequence ID" value="NZ_GL638138.1"/>
</dbReference>
<dbReference type="STRING" id="749551.HMPREF9555_01449"/>
<proteinExistence type="predicted"/>
<dbReference type="AlphaFoldDB" id="E7N375"/>
<sequence>MWKAAVTLLIVVIIAAGAMLALPAFATNLIVDALREQTAAEDVQISITDSPRLIFGEIGAVNGVMRQGRIGKIFVRELTITGTGVHIAPMTLLTEHKAVLTSAETAELRGVIDAEAIRELITKSSGKFEDVAVTVTPAGVTATAKTKALGQTFDVTLEGAFEVVSGDLYYKIRRISARGRGMNTLSLDSLFPDVVVARADALPLGLTFRSVEARDDVVIVTAGKDAP</sequence>
<dbReference type="HOGENOM" id="CLU_104632_0_0_9"/>
<evidence type="ECO:0008006" key="3">
    <source>
        <dbReference type="Google" id="ProtNLM"/>
    </source>
</evidence>
<dbReference type="EMBL" id="AECV01000025">
    <property type="protein sequence ID" value="EFW29350.1"/>
    <property type="molecule type" value="Genomic_DNA"/>
</dbReference>
<keyword evidence="2" id="KW-1185">Reference proteome</keyword>
<evidence type="ECO:0000313" key="1">
    <source>
        <dbReference type="EMBL" id="EFW29350.1"/>
    </source>
</evidence>
<dbReference type="Pfam" id="PF11209">
    <property type="entry name" value="LmeA"/>
    <property type="match status" value="1"/>
</dbReference>